<feature type="region of interest" description="Disordered" evidence="1">
    <location>
        <begin position="137"/>
        <end position="157"/>
    </location>
</feature>
<name>A0AAW4FBT6_9HYPH</name>
<sequence>MAGTRKDGQVRGEAESGIPSARPLGSDPADPFGMAEWMKTMPKVPLHPLMAHPAGAVAAATALGFGLSSHIAGVMFGAMQGAVEALQKGSALAGQMQADAPAEVVPTQAAPVQAEAMPQETVKPVVAKKGAVSKPKAENKLAERVKAPAASRSKTRTADDLKRISGIGPKLEQVLNGKGIRRFADIAAWSDADIARFDDELGFGGRILRDDWVKQAKALKGAKE</sequence>
<dbReference type="Gene3D" id="1.10.150.20">
    <property type="entry name" value="5' to 3' exonuclease, C-terminal subdomain"/>
    <property type="match status" value="1"/>
</dbReference>
<dbReference type="RefSeq" id="WP_057211427.1">
    <property type="nucleotide sequence ID" value="NZ_CP083370.1"/>
</dbReference>
<evidence type="ECO:0000313" key="3">
    <source>
        <dbReference type="Proteomes" id="UP000744980"/>
    </source>
</evidence>
<protein>
    <submittedName>
        <fullName evidence="2">NADH:ubiquinone oxidoreductase</fullName>
    </submittedName>
</protein>
<organism evidence="2 3">
    <name type="scientific">Ensifer canadensis</name>
    <dbReference type="NCBI Taxonomy" id="555315"/>
    <lineage>
        <taxon>Bacteria</taxon>
        <taxon>Pseudomonadati</taxon>
        <taxon>Pseudomonadota</taxon>
        <taxon>Alphaproteobacteria</taxon>
        <taxon>Hyphomicrobiales</taxon>
        <taxon>Rhizobiaceae</taxon>
        <taxon>Sinorhizobium/Ensifer group</taxon>
        <taxon>Ensifer</taxon>
    </lineage>
</organism>
<accession>A0AAW4FBT6</accession>
<feature type="compositionally biased region" description="Basic and acidic residues" evidence="1">
    <location>
        <begin position="137"/>
        <end position="146"/>
    </location>
</feature>
<feature type="region of interest" description="Disordered" evidence="1">
    <location>
        <begin position="1"/>
        <end position="30"/>
    </location>
</feature>
<dbReference type="Proteomes" id="UP000744980">
    <property type="component" value="Unassembled WGS sequence"/>
</dbReference>
<keyword evidence="3" id="KW-1185">Reference proteome</keyword>
<evidence type="ECO:0000256" key="1">
    <source>
        <dbReference type="SAM" id="MobiDB-lite"/>
    </source>
</evidence>
<evidence type="ECO:0000313" key="2">
    <source>
        <dbReference type="EMBL" id="MBM3089592.1"/>
    </source>
</evidence>
<gene>
    <name evidence="2" type="ORF">GFB56_02010</name>
</gene>
<feature type="compositionally biased region" description="Basic and acidic residues" evidence="1">
    <location>
        <begin position="1"/>
        <end position="14"/>
    </location>
</feature>
<comment type="caution">
    <text evidence="2">The sequence shown here is derived from an EMBL/GenBank/DDBJ whole genome shotgun (WGS) entry which is preliminary data.</text>
</comment>
<reference evidence="2 3" key="1">
    <citation type="submission" date="2020-01" db="EMBL/GenBank/DDBJ databases">
        <title>Draft genome assembly of Ensifer adhaerens T173.</title>
        <authorList>
            <person name="Craig J.E."/>
            <person name="Stinchcombe J.R."/>
        </authorList>
    </citation>
    <scope>NUCLEOTIDE SEQUENCE [LARGE SCALE GENOMIC DNA]</scope>
    <source>
        <strain evidence="2 3">T173</strain>
    </source>
</reference>
<dbReference type="EMBL" id="WXFA01000001">
    <property type="protein sequence ID" value="MBM3089592.1"/>
    <property type="molecule type" value="Genomic_DNA"/>
</dbReference>
<dbReference type="AlphaFoldDB" id="A0AAW4FBT6"/>
<proteinExistence type="predicted"/>